<dbReference type="RefSeq" id="WP_150077502.1">
    <property type="nucleotide sequence ID" value="NZ_VWOX01000009.1"/>
</dbReference>
<evidence type="ECO:0000313" key="2">
    <source>
        <dbReference type="Proteomes" id="UP000324479"/>
    </source>
</evidence>
<protein>
    <submittedName>
        <fullName evidence="1">DUF1552 domain-containing protein</fullName>
    </submittedName>
</protein>
<keyword evidence="2" id="KW-1185">Reference proteome</keyword>
<evidence type="ECO:0000313" key="1">
    <source>
        <dbReference type="EMBL" id="KAA5541769.1"/>
    </source>
</evidence>
<dbReference type="InterPro" id="IPR011447">
    <property type="entry name" value="DUF1552"/>
</dbReference>
<dbReference type="Proteomes" id="UP000324479">
    <property type="component" value="Unassembled WGS sequence"/>
</dbReference>
<gene>
    <name evidence="1" type="ORF">FYK55_16275</name>
</gene>
<sequence length="477" mass="52428">MSNSVNKQLASRHALSRQPVYLDDQRNRGFPLSRRTLLRGAGAALALPWLEAMMPAAADAAQAEGQRPEDAPVRMAALFVPNGVREDMWTPEGEGHQFELSPTLQPLAELKDQLLVLSNLWNQASNVGDGHYVKTSGFLTCTTINKSLGIDLNCNGRSMDQVAADHSGASTPLRSLELGIDPVTTGVDTNVGYTRVYGSHIAWNGPTSPLARELNPSLVFDRLFRAAHPTAAGAQRDVLLLDRVLADAKQLKQRLGASDRQRMDEYLQSVRTIESRLQQHQDGDRQSWEPLVALDSKQRPPEERPDSYQDQVRLMLDMIALAFQTDTTRVCTFMFGNAVSGRNFSFLEGVSGGHHDTSHHQNDQEKLRQYQLINRWHVEQYAYLLGKLDSMQERDGTVLDHSMILYGSGLRDGNSHSPHNLPILVGGSGGGRLATGQHLSFGRDTPLANLYAAMLQAFGTGTDRFADSTGVLPGVLA</sequence>
<proteinExistence type="predicted"/>
<dbReference type="Pfam" id="PF07586">
    <property type="entry name" value="HXXSHH"/>
    <property type="match status" value="1"/>
</dbReference>
<dbReference type="InterPro" id="IPR006311">
    <property type="entry name" value="TAT_signal"/>
</dbReference>
<dbReference type="AlphaFoldDB" id="A0A5M6D7E1"/>
<name>A0A5M6D7E1_9BACT</name>
<dbReference type="EMBL" id="VWOX01000009">
    <property type="protein sequence ID" value="KAA5541769.1"/>
    <property type="molecule type" value="Genomic_DNA"/>
</dbReference>
<dbReference type="PROSITE" id="PS51318">
    <property type="entry name" value="TAT"/>
    <property type="match status" value="1"/>
</dbReference>
<accession>A0A5M6D7E1</accession>
<comment type="caution">
    <text evidence="1">The sequence shown here is derived from an EMBL/GenBank/DDBJ whole genome shotgun (WGS) entry which is preliminary data.</text>
</comment>
<reference evidence="1 2" key="1">
    <citation type="submission" date="2019-08" db="EMBL/GenBank/DDBJ databases">
        <authorList>
            <person name="Dhanesh K."/>
            <person name="Kumar G."/>
            <person name="Sasikala C."/>
            <person name="Venkata Ramana C."/>
        </authorList>
    </citation>
    <scope>NUCLEOTIDE SEQUENCE [LARGE SCALE GENOMIC DNA]</scope>
    <source>
        <strain evidence="1 2">JC645</strain>
    </source>
</reference>
<organism evidence="1 2">
    <name type="scientific">Roseiconus nitratireducens</name>
    <dbReference type="NCBI Taxonomy" id="2605748"/>
    <lineage>
        <taxon>Bacteria</taxon>
        <taxon>Pseudomonadati</taxon>
        <taxon>Planctomycetota</taxon>
        <taxon>Planctomycetia</taxon>
        <taxon>Pirellulales</taxon>
        <taxon>Pirellulaceae</taxon>
        <taxon>Roseiconus</taxon>
    </lineage>
</organism>